<dbReference type="CDD" id="cd09274">
    <property type="entry name" value="RNase_HI_RT_Ty3"/>
    <property type="match status" value="1"/>
</dbReference>
<protein>
    <recommendedName>
        <fullName evidence="8">Reverse transcriptase RNase H-like domain-containing protein</fullName>
    </recommendedName>
</protein>
<evidence type="ECO:0000256" key="5">
    <source>
        <dbReference type="ARBA" id="ARBA00022801"/>
    </source>
</evidence>
<evidence type="ECO:0000256" key="7">
    <source>
        <dbReference type="SAM" id="MobiDB-lite"/>
    </source>
</evidence>
<keyword evidence="3" id="KW-0540">Nuclease</keyword>
<evidence type="ECO:0000313" key="10">
    <source>
        <dbReference type="Proteomes" id="UP000076154"/>
    </source>
</evidence>
<evidence type="ECO:0000313" key="9">
    <source>
        <dbReference type="EMBL" id="RDB15388.1"/>
    </source>
</evidence>
<keyword evidence="1" id="KW-0808">Transferase</keyword>
<feature type="region of interest" description="Disordered" evidence="7">
    <location>
        <begin position="173"/>
        <end position="195"/>
    </location>
</feature>
<dbReference type="PANTHER" id="PTHR37984">
    <property type="entry name" value="PROTEIN CBG26694"/>
    <property type="match status" value="1"/>
</dbReference>
<keyword evidence="4" id="KW-0255">Endonuclease</keyword>
<dbReference type="OrthoDB" id="3271192at2759"/>
<dbReference type="SUPFAM" id="SSF56672">
    <property type="entry name" value="DNA/RNA polymerases"/>
    <property type="match status" value="1"/>
</dbReference>
<comment type="caution">
    <text evidence="9">The sequence shown here is derived from an EMBL/GenBank/DDBJ whole genome shotgun (WGS) entry which is preliminary data.</text>
</comment>
<dbReference type="GO" id="GO:0016787">
    <property type="term" value="F:hydrolase activity"/>
    <property type="evidence" value="ECO:0007669"/>
    <property type="project" value="UniProtKB-KW"/>
</dbReference>
<dbReference type="GO" id="GO:0004519">
    <property type="term" value="F:endonuclease activity"/>
    <property type="evidence" value="ECO:0007669"/>
    <property type="project" value="UniProtKB-KW"/>
</dbReference>
<organism evidence="9 10">
    <name type="scientific">Hypsizygus marmoreus</name>
    <name type="common">White beech mushroom</name>
    <name type="synonym">Agaricus marmoreus</name>
    <dbReference type="NCBI Taxonomy" id="39966"/>
    <lineage>
        <taxon>Eukaryota</taxon>
        <taxon>Fungi</taxon>
        <taxon>Dikarya</taxon>
        <taxon>Basidiomycota</taxon>
        <taxon>Agaricomycotina</taxon>
        <taxon>Agaricomycetes</taxon>
        <taxon>Agaricomycetidae</taxon>
        <taxon>Agaricales</taxon>
        <taxon>Tricholomatineae</taxon>
        <taxon>Lyophyllaceae</taxon>
        <taxon>Hypsizygus</taxon>
    </lineage>
</organism>
<keyword evidence="10" id="KW-1185">Reference proteome</keyword>
<accession>A0A369J055</accession>
<keyword evidence="6" id="KW-0695">RNA-directed DNA polymerase</keyword>
<proteinExistence type="predicted"/>
<dbReference type="InterPro" id="IPR041373">
    <property type="entry name" value="RT_RNaseH"/>
</dbReference>
<dbReference type="Pfam" id="PF17917">
    <property type="entry name" value="RT_RNaseH"/>
    <property type="match status" value="1"/>
</dbReference>
<gene>
    <name evidence="9" type="ORF">Hypma_004630</name>
</gene>
<evidence type="ECO:0000259" key="8">
    <source>
        <dbReference type="Pfam" id="PF17917"/>
    </source>
</evidence>
<evidence type="ECO:0000256" key="2">
    <source>
        <dbReference type="ARBA" id="ARBA00022695"/>
    </source>
</evidence>
<evidence type="ECO:0000256" key="4">
    <source>
        <dbReference type="ARBA" id="ARBA00022759"/>
    </source>
</evidence>
<reference evidence="9" key="1">
    <citation type="submission" date="2018-04" db="EMBL/GenBank/DDBJ databases">
        <title>Whole genome sequencing of Hypsizygus marmoreus.</title>
        <authorList>
            <person name="Choi I.-G."/>
            <person name="Min B."/>
            <person name="Kim J.-G."/>
            <person name="Kim S."/>
            <person name="Oh Y.-L."/>
            <person name="Kong W.-S."/>
            <person name="Park H."/>
            <person name="Jeong J."/>
            <person name="Song E.-S."/>
        </authorList>
    </citation>
    <scope>NUCLEOTIDE SEQUENCE [LARGE SCALE GENOMIC DNA]</scope>
    <source>
        <strain evidence="9">51987-8</strain>
    </source>
</reference>
<feature type="domain" description="Reverse transcriptase RNase H-like" evidence="8">
    <location>
        <begin position="82"/>
        <end position="158"/>
    </location>
</feature>
<dbReference type="InterPro" id="IPR043502">
    <property type="entry name" value="DNA/RNA_pol_sf"/>
</dbReference>
<dbReference type="GO" id="GO:0003964">
    <property type="term" value="F:RNA-directed DNA polymerase activity"/>
    <property type="evidence" value="ECO:0007669"/>
    <property type="project" value="UniProtKB-KW"/>
</dbReference>
<dbReference type="Proteomes" id="UP000076154">
    <property type="component" value="Unassembled WGS sequence"/>
</dbReference>
<dbReference type="STRING" id="39966.A0A369J055"/>
<evidence type="ECO:0000256" key="1">
    <source>
        <dbReference type="ARBA" id="ARBA00022679"/>
    </source>
</evidence>
<dbReference type="EMBL" id="LUEZ02000173">
    <property type="protein sequence ID" value="RDB15388.1"/>
    <property type="molecule type" value="Genomic_DNA"/>
</dbReference>
<evidence type="ECO:0000256" key="3">
    <source>
        <dbReference type="ARBA" id="ARBA00022722"/>
    </source>
</evidence>
<dbReference type="InParanoid" id="A0A369J055"/>
<keyword evidence="5" id="KW-0378">Hydrolase</keyword>
<dbReference type="PANTHER" id="PTHR37984:SF5">
    <property type="entry name" value="PROTEIN NYNRIN-LIKE"/>
    <property type="match status" value="1"/>
</dbReference>
<dbReference type="AlphaFoldDB" id="A0A369J055"/>
<keyword evidence="2" id="KW-0548">Nucleotidyltransferase</keyword>
<dbReference type="InterPro" id="IPR050951">
    <property type="entry name" value="Retrovirus_Pol_polyprotein"/>
</dbReference>
<evidence type="ECO:0000256" key="6">
    <source>
        <dbReference type="ARBA" id="ARBA00022918"/>
    </source>
</evidence>
<sequence>MEEYPYRLYTDASDEALGCALQQVQPIAVKDLHGTKTYAKLRKAFDAGQPVPQLTVKLTDKVADTAYEDQWGTNFDDTIVHVERVIGYWSWTFQGAEKRYATTEREALATKEGLIKFQPFIEGAKVILITDHSALQWARTYKNANRQLAAWGVVFAAYPGLTIIHRAGRKHSNVDPLSRLPRSLPDHQSPVKDNEPAIKADSSLAEAQEEMLQKEPAKLATFVAWDFLDCVEEHRSAWATT</sequence>
<name>A0A369J055_HYPMA</name>